<evidence type="ECO:0000313" key="3">
    <source>
        <dbReference type="Proteomes" id="UP000197424"/>
    </source>
</evidence>
<keyword evidence="1" id="KW-1133">Transmembrane helix</keyword>
<feature type="transmembrane region" description="Helical" evidence="1">
    <location>
        <begin position="271"/>
        <end position="290"/>
    </location>
</feature>
<feature type="transmembrane region" description="Helical" evidence="1">
    <location>
        <begin position="36"/>
        <end position="53"/>
    </location>
</feature>
<accession>A0A248LHC1</accession>
<feature type="transmembrane region" description="Helical" evidence="1">
    <location>
        <begin position="207"/>
        <end position="230"/>
    </location>
</feature>
<feature type="transmembrane region" description="Helical" evidence="1">
    <location>
        <begin position="84"/>
        <end position="102"/>
    </location>
</feature>
<keyword evidence="1" id="KW-0812">Transmembrane</keyword>
<gene>
    <name evidence="2" type="ORF">LHGZ1_1211</name>
</gene>
<evidence type="ECO:0000256" key="1">
    <source>
        <dbReference type="SAM" id="Phobius"/>
    </source>
</evidence>
<organism evidence="2 3">
    <name type="scientific">Laribacter hongkongensis</name>
    <dbReference type="NCBI Taxonomy" id="168471"/>
    <lineage>
        <taxon>Bacteria</taxon>
        <taxon>Pseudomonadati</taxon>
        <taxon>Pseudomonadota</taxon>
        <taxon>Betaproteobacteria</taxon>
        <taxon>Neisseriales</taxon>
        <taxon>Aquaspirillaceae</taxon>
        <taxon>Laribacter</taxon>
    </lineage>
</organism>
<evidence type="ECO:0000313" key="2">
    <source>
        <dbReference type="EMBL" id="ASJ24042.1"/>
    </source>
</evidence>
<name>A0A248LHC1_9NEIS</name>
<feature type="transmembrane region" description="Helical" evidence="1">
    <location>
        <begin position="148"/>
        <end position="168"/>
    </location>
</feature>
<dbReference type="AlphaFoldDB" id="A0A248LHC1"/>
<dbReference type="Proteomes" id="UP000197424">
    <property type="component" value="Chromosome"/>
</dbReference>
<feature type="transmembrane region" description="Helical" evidence="1">
    <location>
        <begin position="12"/>
        <end position="30"/>
    </location>
</feature>
<dbReference type="EMBL" id="CP022115">
    <property type="protein sequence ID" value="ASJ24042.1"/>
    <property type="molecule type" value="Genomic_DNA"/>
</dbReference>
<feature type="transmembrane region" description="Helical" evidence="1">
    <location>
        <begin position="114"/>
        <end position="136"/>
    </location>
</feature>
<sequence>MPSRPTVPVRLMLWLVVAWPLAYVLMQTLAFVQPPLALFDVPLGVGLSALLLARGRERGWVTMLVWLLAAVFHAWSGTGGWTSVLLAAAETGLLALAAWLLTPGGRIFRLSTPLAAVRFLAVLVPLVLLLALARLLAGPVLLPWWPELLLSLADGMLLVVPVLLHALGSHDWLSAADPPFRHLAGMVCLGLMTLVLALVFGEARFGVAGWGMQPLVWLPLVLLALTVMYWPGPGSSLAVFWLALLSGLATVAGMGPFARMALAIPLSVLNVQFYVAGAAVLVLALGAFGLEWRQRVWRGLEWRRRCLWGLEQLGVVAFEFEPGHAHWRWQGDTERILEEGAGALADRRHVLAHVPAGQRQALDEALTAASMGDAGHVQVWDWHDRNGAVRPVRWRLAVEWDDSGEVCLVRGLLEPLAAASGDTVVV</sequence>
<protein>
    <submittedName>
        <fullName evidence="2">MASE1 domain containing protein</fullName>
    </submittedName>
</protein>
<reference evidence="3" key="1">
    <citation type="submission" date="2017-06" db="EMBL/GenBank/DDBJ databases">
        <title>Whole genome sequence of Laribacter hongkongensis LHGZ1.</title>
        <authorList>
            <person name="Chen D."/>
            <person name="Wu H."/>
            <person name="Chen J."/>
        </authorList>
    </citation>
    <scope>NUCLEOTIDE SEQUENCE [LARGE SCALE GENOMIC DNA]</scope>
    <source>
        <strain evidence="3">LHGZ1</strain>
    </source>
</reference>
<feature type="transmembrane region" description="Helical" evidence="1">
    <location>
        <begin position="60"/>
        <end position="78"/>
    </location>
</feature>
<feature type="transmembrane region" description="Helical" evidence="1">
    <location>
        <begin position="237"/>
        <end position="259"/>
    </location>
</feature>
<feature type="transmembrane region" description="Helical" evidence="1">
    <location>
        <begin position="180"/>
        <end position="201"/>
    </location>
</feature>
<keyword evidence="1" id="KW-0472">Membrane</keyword>
<proteinExistence type="predicted"/>
<dbReference type="RefSeq" id="WP_088860476.1">
    <property type="nucleotide sequence ID" value="NZ_CP022115.1"/>
</dbReference>